<reference evidence="1 2" key="1">
    <citation type="submission" date="2014-03" db="EMBL/GenBank/DDBJ databases">
        <title>Draft genome sequence of Deinococcus phoenicis 1P10ME.</title>
        <authorList>
            <person name="Stepanov V.G."/>
            <person name="Vaishampayan P."/>
            <person name="Venkateswaran K."/>
            <person name="Fox G.E."/>
        </authorList>
    </citation>
    <scope>NUCLEOTIDE SEQUENCE [LARGE SCALE GENOMIC DNA]</scope>
    <source>
        <strain evidence="1 2">1P10ME</strain>
    </source>
</reference>
<dbReference type="InterPro" id="IPR027417">
    <property type="entry name" value="P-loop_NTPase"/>
</dbReference>
<dbReference type="SUPFAM" id="SSF52540">
    <property type="entry name" value="P-loop containing nucleoside triphosphate hydrolases"/>
    <property type="match status" value="1"/>
</dbReference>
<accession>A0A016QK45</accession>
<name>A0A016QK45_9DEIO</name>
<proteinExistence type="predicted"/>
<dbReference type="Gene3D" id="3.40.50.300">
    <property type="entry name" value="P-loop containing nucleotide triphosphate hydrolases"/>
    <property type="match status" value="1"/>
</dbReference>
<dbReference type="PATRIC" id="fig|1476583.3.peg.3463"/>
<evidence type="ECO:0008006" key="3">
    <source>
        <dbReference type="Google" id="ProtNLM"/>
    </source>
</evidence>
<dbReference type="Proteomes" id="UP000020492">
    <property type="component" value="Unassembled WGS sequence"/>
</dbReference>
<evidence type="ECO:0000313" key="1">
    <source>
        <dbReference type="EMBL" id="EYB66515.1"/>
    </source>
</evidence>
<evidence type="ECO:0000313" key="2">
    <source>
        <dbReference type="Proteomes" id="UP000020492"/>
    </source>
</evidence>
<dbReference type="EMBL" id="JHAC01000082">
    <property type="protein sequence ID" value="EYB66515.1"/>
    <property type="molecule type" value="Genomic_DNA"/>
</dbReference>
<organism evidence="1 2">
    <name type="scientific">Deinococcus phoenicis</name>
    <dbReference type="NCBI Taxonomy" id="1476583"/>
    <lineage>
        <taxon>Bacteria</taxon>
        <taxon>Thermotogati</taxon>
        <taxon>Deinococcota</taxon>
        <taxon>Deinococci</taxon>
        <taxon>Deinococcales</taxon>
        <taxon>Deinococcaceae</taxon>
        <taxon>Deinococcus</taxon>
    </lineage>
</organism>
<protein>
    <recommendedName>
        <fullName evidence="3">SF4 helicase domain-containing protein</fullName>
    </recommendedName>
</protein>
<keyword evidence="2" id="KW-1185">Reference proteome</keyword>
<sequence length="352" mass="38882">MRQHAQASTVQRLTAALQAASKGDLNTAQVLAQEAAESTLLGDPAASLRDYHAYDVDALPEPRLITTTLHQLNDDLGGGLGAGGTLCMSLIAAPSGVGKSTFVFQQIPHWLLTEKHWVLYASGEMTADYVFGQVTRLHARLSEAQYNLRIPKFQSSLRRGNAQLRQAIEQGRFTALDEDFTPESIRALARIKAQELKKAREAGDAPETARLIVIVDNWDNLFESYDFGKLREDQVFQREMQRFARQASEYGYHHMNLAQTNGEAEDAKGPAEAHQMQGSKKLNAKSSHQITLYRARDAQAVAKALSEAHPPNWVHPQIGVRKARGGGCCGVRRYATDGALGNWHDVPNHSEF</sequence>
<comment type="caution">
    <text evidence="1">The sequence shown here is derived from an EMBL/GenBank/DDBJ whole genome shotgun (WGS) entry which is preliminary data.</text>
</comment>
<gene>
    <name evidence="1" type="ORF">DEIPH_ctg103orf0044</name>
</gene>
<dbReference type="AlphaFoldDB" id="A0A016QK45"/>